<name>A0A1D6HRV5_MAIZE</name>
<comment type="similarity">
    <text evidence="4">Belongs to the TALE/KNOX homeobox family.</text>
</comment>
<dbReference type="Pfam" id="PF03789">
    <property type="entry name" value="ELK"/>
    <property type="match status" value="1"/>
</dbReference>
<sequence length="199" mass="23217">MDPNGRENDPPEIDPRAEDKELKYQLLKKYSGYLSSLRQEFSKKKKKGKLPKEARQKLLHWWELHYKWPYPSVRYRDGEDCARRINGPRPEADQQLVHQPEETALEAIGGHAFRDDGRLPPAERRCSVHGRAVHGRRHVSPRFMNYTLPWTTVGAYPIVGPWEYISVLRCKDIVVEFLLLIAKGWVGRCSVYAWLVVLL</sequence>
<gene>
    <name evidence="5" type="ORF">ZEAMMB73_Zm00001d018742</name>
</gene>
<dbReference type="PANTHER" id="PTHR11850">
    <property type="entry name" value="HOMEOBOX PROTEIN TRANSCRIPTION FACTORS"/>
    <property type="match status" value="1"/>
</dbReference>
<evidence type="ECO:0000256" key="3">
    <source>
        <dbReference type="ARBA" id="ARBA00023242"/>
    </source>
</evidence>
<dbReference type="PROSITE" id="PS51213">
    <property type="entry name" value="ELK"/>
    <property type="match status" value="1"/>
</dbReference>
<protein>
    <submittedName>
        <fullName evidence="5">Rough sheath1</fullName>
    </submittedName>
</protein>
<evidence type="ECO:0000256" key="2">
    <source>
        <dbReference type="ARBA" id="ARBA00023155"/>
    </source>
</evidence>
<evidence type="ECO:0000256" key="4">
    <source>
        <dbReference type="PROSITE-ProRule" id="PRU00559"/>
    </source>
</evidence>
<organism evidence="5">
    <name type="scientific">Zea mays</name>
    <name type="common">Maize</name>
    <dbReference type="NCBI Taxonomy" id="4577"/>
    <lineage>
        <taxon>Eukaryota</taxon>
        <taxon>Viridiplantae</taxon>
        <taxon>Streptophyta</taxon>
        <taxon>Embryophyta</taxon>
        <taxon>Tracheophyta</taxon>
        <taxon>Spermatophyta</taxon>
        <taxon>Magnoliopsida</taxon>
        <taxon>Liliopsida</taxon>
        <taxon>Poales</taxon>
        <taxon>Poaceae</taxon>
        <taxon>PACMAD clade</taxon>
        <taxon>Panicoideae</taxon>
        <taxon>Andropogonodae</taxon>
        <taxon>Andropogoneae</taxon>
        <taxon>Tripsacinae</taxon>
        <taxon>Zea</taxon>
    </lineage>
</organism>
<proteinExistence type="inferred from homology"/>
<keyword evidence="3 4" id="KW-0539">Nucleus</keyword>
<evidence type="ECO:0000313" key="5">
    <source>
        <dbReference type="EMBL" id="ONM51210.1"/>
    </source>
</evidence>
<dbReference type="EMBL" id="CM007650">
    <property type="protein sequence ID" value="ONM51210.1"/>
    <property type="molecule type" value="Genomic_DNA"/>
</dbReference>
<reference evidence="5" key="1">
    <citation type="submission" date="2015-12" db="EMBL/GenBank/DDBJ databases">
        <title>Update maize B73 reference genome by single molecule sequencing technologies.</title>
        <authorList>
            <consortium name="Maize Genome Sequencing Project"/>
            <person name="Ware D."/>
        </authorList>
    </citation>
    <scope>NUCLEOTIDE SEQUENCE [LARGE SCALE GENOMIC DNA]</scope>
    <source>
        <tissue evidence="5">Seedling</tissue>
    </source>
</reference>
<dbReference type="Gene3D" id="1.10.10.60">
    <property type="entry name" value="Homeodomain-like"/>
    <property type="match status" value="1"/>
</dbReference>
<comment type="subcellular location">
    <subcellularLocation>
        <location evidence="4">Nucleus</location>
    </subcellularLocation>
</comment>
<dbReference type="InterPro" id="IPR050224">
    <property type="entry name" value="TALE_homeobox"/>
</dbReference>
<evidence type="ECO:0000256" key="1">
    <source>
        <dbReference type="ARBA" id="ARBA00023125"/>
    </source>
</evidence>
<dbReference type="GO" id="GO:0005634">
    <property type="term" value="C:nucleus"/>
    <property type="evidence" value="ECO:0007669"/>
    <property type="project" value="UniProtKB-SubCell"/>
</dbReference>
<dbReference type="GO" id="GO:0003677">
    <property type="term" value="F:DNA binding"/>
    <property type="evidence" value="ECO:0007669"/>
    <property type="project" value="UniProtKB-KW"/>
</dbReference>
<dbReference type="SMART" id="SM01188">
    <property type="entry name" value="ELK"/>
    <property type="match status" value="1"/>
</dbReference>
<keyword evidence="2" id="KW-0371">Homeobox</keyword>
<dbReference type="AlphaFoldDB" id="A0A1D6HRV5"/>
<keyword evidence="1" id="KW-0238">DNA-binding</keyword>
<accession>A0A1D6HRV5</accession>
<dbReference type="InterPro" id="IPR005539">
    <property type="entry name" value="ELK_dom"/>
</dbReference>